<gene>
    <name evidence="3" type="primary">Contig4805.g5131</name>
    <name evidence="3" type="ORF">STYLEM_9844</name>
</gene>
<sequence>MVLSSSYLGVYTQEEIEEIDPESFSPSSNEVSIVYDANHLIQMNDQNYKQVLKMLEDQKDAILSILFCDLENEQCREFIQHYEYLAHRLDKLGHHDLFFAQNDVRVSKGQLYSFFHYQYDLEVHALVDFLRQLKPQYPELIVTPERFDELRREQDHNFVMAISDNPQLKDQMMLSLVHLQNQNQHVKFTYIEDSAILPEKYQKLITQKMVVIRNAMIDDFELLENVEPGNDMTELEYNLLRALKSRINYLDLDNIHLYATFERPIVGIVSIHPTIHNLDKNAQFYKVLARFLNQGGLKLHPEFDYVILNGFDIKGVTHDLQLDESERGFHLIILEDAETGFRFEGNIMREKENQQVLQTADIINNFISMYKSKQLNQYFRSENKNDQAEYDEKGILKLTGHNFKKQTQQGREKPLYIMFTDEMCPLCDEMGVYFDKLSQDFQGYQFAKMNLHFNNPSSHYKHIISREGVPQFFIVNDPEMNLRFESNHNTFDEMRDFLEQHKPQYSESEKLPKVNIESPKNTHDEL</sequence>
<dbReference type="AlphaFoldDB" id="A0A078AF48"/>
<feature type="region of interest" description="Disordered" evidence="1">
    <location>
        <begin position="503"/>
        <end position="526"/>
    </location>
</feature>
<organism evidence="3 4">
    <name type="scientific">Stylonychia lemnae</name>
    <name type="common">Ciliate</name>
    <dbReference type="NCBI Taxonomy" id="5949"/>
    <lineage>
        <taxon>Eukaryota</taxon>
        <taxon>Sar</taxon>
        <taxon>Alveolata</taxon>
        <taxon>Ciliophora</taxon>
        <taxon>Intramacronucleata</taxon>
        <taxon>Spirotrichea</taxon>
        <taxon>Stichotrichia</taxon>
        <taxon>Sporadotrichida</taxon>
        <taxon>Oxytrichidae</taxon>
        <taxon>Stylonychinae</taxon>
        <taxon>Stylonychia</taxon>
    </lineage>
</organism>
<dbReference type="Proteomes" id="UP000039865">
    <property type="component" value="Unassembled WGS sequence"/>
</dbReference>
<name>A0A078AF48_STYLE</name>
<feature type="domain" description="Thioredoxin" evidence="2">
    <location>
        <begin position="396"/>
        <end position="497"/>
    </location>
</feature>
<reference evidence="3 4" key="1">
    <citation type="submission" date="2014-06" db="EMBL/GenBank/DDBJ databases">
        <authorList>
            <person name="Swart Estienne"/>
        </authorList>
    </citation>
    <scope>NUCLEOTIDE SEQUENCE [LARGE SCALE GENOMIC DNA]</scope>
    <source>
        <strain evidence="3 4">130c</strain>
    </source>
</reference>
<protein>
    <submittedName>
        <fullName evidence="3">Protein disulfide-isomerase a4</fullName>
    </submittedName>
</protein>
<dbReference type="OrthoDB" id="2121326at2759"/>
<dbReference type="EMBL" id="CCKQ01009359">
    <property type="protein sequence ID" value="CDW80840.1"/>
    <property type="molecule type" value="Genomic_DNA"/>
</dbReference>
<dbReference type="InterPro" id="IPR036249">
    <property type="entry name" value="Thioredoxin-like_sf"/>
</dbReference>
<feature type="compositionally biased region" description="Basic and acidic residues" evidence="1">
    <location>
        <begin position="503"/>
        <end position="512"/>
    </location>
</feature>
<evidence type="ECO:0000256" key="1">
    <source>
        <dbReference type="SAM" id="MobiDB-lite"/>
    </source>
</evidence>
<keyword evidence="3" id="KW-0413">Isomerase</keyword>
<keyword evidence="4" id="KW-1185">Reference proteome</keyword>
<evidence type="ECO:0000259" key="2">
    <source>
        <dbReference type="Pfam" id="PF00085"/>
    </source>
</evidence>
<dbReference type="InterPro" id="IPR013766">
    <property type="entry name" value="Thioredoxin_domain"/>
</dbReference>
<dbReference type="SUPFAM" id="SSF52833">
    <property type="entry name" value="Thioredoxin-like"/>
    <property type="match status" value="1"/>
</dbReference>
<proteinExistence type="predicted"/>
<accession>A0A078AF48</accession>
<dbReference type="InParanoid" id="A0A078AF48"/>
<dbReference type="GO" id="GO:0016853">
    <property type="term" value="F:isomerase activity"/>
    <property type="evidence" value="ECO:0007669"/>
    <property type="project" value="UniProtKB-KW"/>
</dbReference>
<dbReference type="Pfam" id="PF00085">
    <property type="entry name" value="Thioredoxin"/>
    <property type="match status" value="1"/>
</dbReference>
<evidence type="ECO:0000313" key="4">
    <source>
        <dbReference type="Proteomes" id="UP000039865"/>
    </source>
</evidence>
<evidence type="ECO:0000313" key="3">
    <source>
        <dbReference type="EMBL" id="CDW80840.1"/>
    </source>
</evidence>
<dbReference type="Gene3D" id="3.40.30.10">
    <property type="entry name" value="Glutaredoxin"/>
    <property type="match status" value="1"/>
</dbReference>